<evidence type="ECO:0000313" key="5">
    <source>
        <dbReference type="EMBL" id="SFS11323.1"/>
    </source>
</evidence>
<dbReference type="SUPFAM" id="SSF46785">
    <property type="entry name" value="Winged helix' DNA-binding domain"/>
    <property type="match status" value="1"/>
</dbReference>
<dbReference type="OrthoDB" id="14763at2157"/>
<dbReference type="Pfam" id="PF09339">
    <property type="entry name" value="HTH_IclR"/>
    <property type="match status" value="1"/>
</dbReference>
<organism evidence="5 6">
    <name type="scientific">Halomicrobium zhouii</name>
    <dbReference type="NCBI Taxonomy" id="767519"/>
    <lineage>
        <taxon>Archaea</taxon>
        <taxon>Methanobacteriati</taxon>
        <taxon>Methanobacteriota</taxon>
        <taxon>Stenosarchaea group</taxon>
        <taxon>Halobacteria</taxon>
        <taxon>Halobacteriales</taxon>
        <taxon>Haloarculaceae</taxon>
        <taxon>Halomicrobium</taxon>
    </lineage>
</organism>
<keyword evidence="6" id="KW-1185">Reference proteome</keyword>
<dbReference type="GO" id="GO:0045892">
    <property type="term" value="P:negative regulation of DNA-templated transcription"/>
    <property type="evidence" value="ECO:0007669"/>
    <property type="project" value="TreeGrafter"/>
</dbReference>
<dbReference type="InterPro" id="IPR005471">
    <property type="entry name" value="Tscrpt_reg_IclR_N"/>
</dbReference>
<keyword evidence="3" id="KW-0804">Transcription</keyword>
<dbReference type="PANTHER" id="PTHR30136">
    <property type="entry name" value="HELIX-TURN-HELIX TRANSCRIPTIONAL REGULATOR, ICLR FAMILY"/>
    <property type="match status" value="1"/>
</dbReference>
<dbReference type="Pfam" id="PF01614">
    <property type="entry name" value="IclR_C"/>
    <property type="match status" value="1"/>
</dbReference>
<protein>
    <submittedName>
        <fullName evidence="5">Transcriptional regulator, IclR family</fullName>
    </submittedName>
</protein>
<dbReference type="SMART" id="SM00346">
    <property type="entry name" value="HTH_ICLR"/>
    <property type="match status" value="1"/>
</dbReference>
<dbReference type="Proteomes" id="UP000199062">
    <property type="component" value="Unassembled WGS sequence"/>
</dbReference>
<sequence length="259" mass="27148">MTEDDARLVNAAATSFEVLEAVRELDGAGVSEIARHLDRSKSGVFKHVKTLAAGGYLVQQDHEYHVGLGTWALGTDTLARFPTENGENAVDSLAASVDRTVALVLYEAETAVVTYVNNAASTEGMGPARGDTQPLHSTAAGKVILAYAGETVQERVLEGDLAPSTGEKVTDSDALRAELEAVRQRRTAVDREEYVEGVECVAAPIVRSPGDPVGAIVISGTTDDLDGTPIEEGTQGLLVSASRSVENAMGREAAAGVRD</sequence>
<reference evidence="5 6" key="1">
    <citation type="submission" date="2016-10" db="EMBL/GenBank/DDBJ databases">
        <authorList>
            <person name="de Groot N.N."/>
        </authorList>
    </citation>
    <scope>NUCLEOTIDE SEQUENCE [LARGE SCALE GENOMIC DNA]</scope>
    <source>
        <strain evidence="5 6">CGMCC 1.10457</strain>
    </source>
</reference>
<dbReference type="PROSITE" id="PS51078">
    <property type="entry name" value="ICLR_ED"/>
    <property type="match status" value="1"/>
</dbReference>
<dbReference type="InterPro" id="IPR029016">
    <property type="entry name" value="GAF-like_dom_sf"/>
</dbReference>
<dbReference type="Gene3D" id="1.10.10.10">
    <property type="entry name" value="Winged helix-like DNA-binding domain superfamily/Winged helix DNA-binding domain"/>
    <property type="match status" value="1"/>
</dbReference>
<name>A0A1I6M6S3_9EURY</name>
<gene>
    <name evidence="5" type="ORF">SAMN05216559_3834</name>
</gene>
<dbReference type="InterPro" id="IPR036388">
    <property type="entry name" value="WH-like_DNA-bd_sf"/>
</dbReference>
<dbReference type="SUPFAM" id="SSF55781">
    <property type="entry name" value="GAF domain-like"/>
    <property type="match status" value="1"/>
</dbReference>
<proteinExistence type="predicted"/>
<dbReference type="GO" id="GO:0003677">
    <property type="term" value="F:DNA binding"/>
    <property type="evidence" value="ECO:0007669"/>
    <property type="project" value="UniProtKB-KW"/>
</dbReference>
<evidence type="ECO:0000313" key="6">
    <source>
        <dbReference type="Proteomes" id="UP000199062"/>
    </source>
</evidence>
<dbReference type="InterPro" id="IPR014757">
    <property type="entry name" value="Tscrpt_reg_IclR_C"/>
</dbReference>
<evidence type="ECO:0000256" key="2">
    <source>
        <dbReference type="ARBA" id="ARBA00023125"/>
    </source>
</evidence>
<dbReference type="InterPro" id="IPR050707">
    <property type="entry name" value="HTH_MetabolicPath_Reg"/>
</dbReference>
<keyword evidence="2" id="KW-0238">DNA-binding</keyword>
<keyword evidence="1" id="KW-0805">Transcription regulation</keyword>
<dbReference type="RefSeq" id="WP_177227715.1">
    <property type="nucleotide sequence ID" value="NZ_FOZK01000005.1"/>
</dbReference>
<evidence type="ECO:0000256" key="3">
    <source>
        <dbReference type="ARBA" id="ARBA00023163"/>
    </source>
</evidence>
<dbReference type="GO" id="GO:0003700">
    <property type="term" value="F:DNA-binding transcription factor activity"/>
    <property type="evidence" value="ECO:0007669"/>
    <property type="project" value="TreeGrafter"/>
</dbReference>
<dbReference type="AlphaFoldDB" id="A0A1I6M6S3"/>
<accession>A0A1I6M6S3</accession>
<dbReference type="InterPro" id="IPR036390">
    <property type="entry name" value="WH_DNA-bd_sf"/>
</dbReference>
<dbReference type="Gene3D" id="3.30.450.40">
    <property type="match status" value="1"/>
</dbReference>
<evidence type="ECO:0000256" key="1">
    <source>
        <dbReference type="ARBA" id="ARBA00023015"/>
    </source>
</evidence>
<feature type="domain" description="IclR-ED" evidence="4">
    <location>
        <begin position="69"/>
        <end position="251"/>
    </location>
</feature>
<evidence type="ECO:0000259" key="4">
    <source>
        <dbReference type="PROSITE" id="PS51078"/>
    </source>
</evidence>
<dbReference type="PANTHER" id="PTHR30136:SF35">
    <property type="entry name" value="HTH-TYPE TRANSCRIPTIONAL REGULATOR RV1719"/>
    <property type="match status" value="1"/>
</dbReference>
<dbReference type="EMBL" id="FOZK01000005">
    <property type="protein sequence ID" value="SFS11323.1"/>
    <property type="molecule type" value="Genomic_DNA"/>
</dbReference>